<sequence length="158" mass="17183">MDAVTSTALTSIQERLYPTLPCFGCGQANDKGLRLRSYPGPDGVVIASFTPWPEHDNGLGYLNGGIIGTVLDCHSAAAVMLEAERQGWPPLGDAALSYVTAGLDVRYLRPSPLHDAVELRAVVKEATEPQITVEVTLVWDGKPRAEATAVWKRWRPRT</sequence>
<evidence type="ECO:0000313" key="2">
    <source>
        <dbReference type="EMBL" id="GAA0208666.1"/>
    </source>
</evidence>
<proteinExistence type="predicted"/>
<feature type="domain" description="Thioesterase" evidence="1">
    <location>
        <begin position="60"/>
        <end position="138"/>
    </location>
</feature>
<dbReference type="EMBL" id="BAAABU010000001">
    <property type="protein sequence ID" value="GAA0208666.1"/>
    <property type="molecule type" value="Genomic_DNA"/>
</dbReference>
<organism evidence="2 3">
    <name type="scientific">Saccharothrix mutabilis subsp. mutabilis</name>
    <dbReference type="NCBI Taxonomy" id="66855"/>
    <lineage>
        <taxon>Bacteria</taxon>
        <taxon>Bacillati</taxon>
        <taxon>Actinomycetota</taxon>
        <taxon>Actinomycetes</taxon>
        <taxon>Pseudonocardiales</taxon>
        <taxon>Pseudonocardiaceae</taxon>
        <taxon>Saccharothrix</taxon>
    </lineage>
</organism>
<dbReference type="InterPro" id="IPR006683">
    <property type="entry name" value="Thioestr_dom"/>
</dbReference>
<gene>
    <name evidence="2" type="ORF">GCM10010492_02830</name>
</gene>
<dbReference type="CDD" id="cd03443">
    <property type="entry name" value="PaaI_thioesterase"/>
    <property type="match status" value="1"/>
</dbReference>
<dbReference type="SUPFAM" id="SSF54637">
    <property type="entry name" value="Thioesterase/thiol ester dehydrase-isomerase"/>
    <property type="match status" value="1"/>
</dbReference>
<keyword evidence="3" id="KW-1185">Reference proteome</keyword>
<evidence type="ECO:0000313" key="3">
    <source>
        <dbReference type="Proteomes" id="UP001500416"/>
    </source>
</evidence>
<accession>A0ABP3CKP3</accession>
<protein>
    <submittedName>
        <fullName evidence="2">PaaI family thioesterase</fullName>
    </submittedName>
</protein>
<dbReference type="Proteomes" id="UP001500416">
    <property type="component" value="Unassembled WGS sequence"/>
</dbReference>
<dbReference type="Pfam" id="PF03061">
    <property type="entry name" value="4HBT"/>
    <property type="match status" value="1"/>
</dbReference>
<dbReference type="InterPro" id="IPR029069">
    <property type="entry name" value="HotDog_dom_sf"/>
</dbReference>
<dbReference type="Gene3D" id="3.10.129.10">
    <property type="entry name" value="Hotdog Thioesterase"/>
    <property type="match status" value="1"/>
</dbReference>
<name>A0ABP3CKP3_9PSEU</name>
<evidence type="ECO:0000259" key="1">
    <source>
        <dbReference type="Pfam" id="PF03061"/>
    </source>
</evidence>
<reference evidence="3" key="1">
    <citation type="journal article" date="2019" name="Int. J. Syst. Evol. Microbiol.">
        <title>The Global Catalogue of Microorganisms (GCM) 10K type strain sequencing project: providing services to taxonomists for standard genome sequencing and annotation.</title>
        <authorList>
            <consortium name="The Broad Institute Genomics Platform"/>
            <consortium name="The Broad Institute Genome Sequencing Center for Infectious Disease"/>
            <person name="Wu L."/>
            <person name="Ma J."/>
        </authorList>
    </citation>
    <scope>NUCLEOTIDE SEQUENCE [LARGE SCALE GENOMIC DNA]</scope>
    <source>
        <strain evidence="3">JCM 3380</strain>
    </source>
</reference>
<comment type="caution">
    <text evidence="2">The sequence shown here is derived from an EMBL/GenBank/DDBJ whole genome shotgun (WGS) entry which is preliminary data.</text>
</comment>